<proteinExistence type="predicted"/>
<evidence type="ECO:0000313" key="2">
    <source>
        <dbReference type="Proteomes" id="UP000199249"/>
    </source>
</evidence>
<dbReference type="Proteomes" id="UP000199249">
    <property type="component" value="Unassembled WGS sequence"/>
</dbReference>
<evidence type="ECO:0008006" key="3">
    <source>
        <dbReference type="Google" id="ProtNLM"/>
    </source>
</evidence>
<dbReference type="AlphaFoldDB" id="A0A1H3IMW1"/>
<dbReference type="OrthoDB" id="850851at2"/>
<evidence type="ECO:0000313" key="1">
    <source>
        <dbReference type="EMBL" id="SDY28418.1"/>
    </source>
</evidence>
<dbReference type="EMBL" id="FNOV01000007">
    <property type="protein sequence ID" value="SDY28418.1"/>
    <property type="molecule type" value="Genomic_DNA"/>
</dbReference>
<gene>
    <name evidence="1" type="ORF">SAMN04488069_10763</name>
</gene>
<dbReference type="RefSeq" id="WP_139255191.1">
    <property type="nucleotide sequence ID" value="NZ_FNOV01000007.1"/>
</dbReference>
<sequence>MNRIFLGLALLLIVGFSAVYWQMGGFKAATVTLETTTQPYFLAGRYYAGPAQDEAFGDLTREAYNARKSGKLRGDFGNIFYNSPESTRDSARVFVGVLVADTTSQTLPAGYTYRTFAAGQRVLHARIQASYLVAPDKLYSGITAAAEAQKLKLSHVYLEHFPDQSKPEVFAVVK</sequence>
<accession>A0A1H3IMW1</accession>
<organism evidence="1 2">
    <name type="scientific">Hymenobacter psychrophilus</name>
    <dbReference type="NCBI Taxonomy" id="651662"/>
    <lineage>
        <taxon>Bacteria</taxon>
        <taxon>Pseudomonadati</taxon>
        <taxon>Bacteroidota</taxon>
        <taxon>Cytophagia</taxon>
        <taxon>Cytophagales</taxon>
        <taxon>Hymenobacteraceae</taxon>
        <taxon>Hymenobacter</taxon>
    </lineage>
</organism>
<name>A0A1H3IMW1_9BACT</name>
<reference evidence="2" key="1">
    <citation type="submission" date="2016-10" db="EMBL/GenBank/DDBJ databases">
        <authorList>
            <person name="Varghese N."/>
            <person name="Submissions S."/>
        </authorList>
    </citation>
    <scope>NUCLEOTIDE SEQUENCE [LARGE SCALE GENOMIC DNA]</scope>
    <source>
        <strain evidence="2">CGMCC 1.8975</strain>
    </source>
</reference>
<protein>
    <recommendedName>
        <fullName evidence="3">GyrI-like small molecule binding domain-containing protein</fullName>
    </recommendedName>
</protein>
<keyword evidence="2" id="KW-1185">Reference proteome</keyword>